<keyword evidence="3" id="KW-1185">Reference proteome</keyword>
<feature type="domain" description="DUF4130" evidence="1">
    <location>
        <begin position="102"/>
        <end position="251"/>
    </location>
</feature>
<accession>A0A7G9GC81</accession>
<organism evidence="2 3">
    <name type="scientific">Wansuia hejianensis</name>
    <dbReference type="NCBI Taxonomy" id="2763667"/>
    <lineage>
        <taxon>Bacteria</taxon>
        <taxon>Bacillati</taxon>
        <taxon>Bacillota</taxon>
        <taxon>Clostridia</taxon>
        <taxon>Lachnospirales</taxon>
        <taxon>Lachnospiraceae</taxon>
        <taxon>Wansuia</taxon>
    </lineage>
</organism>
<evidence type="ECO:0000259" key="1">
    <source>
        <dbReference type="Pfam" id="PF13566"/>
    </source>
</evidence>
<dbReference type="EMBL" id="CP060635">
    <property type="protein sequence ID" value="QNM08413.1"/>
    <property type="molecule type" value="Genomic_DNA"/>
</dbReference>
<protein>
    <submittedName>
        <fullName evidence="2">TIGR03915 family putative DNA repair protein</fullName>
    </submittedName>
</protein>
<dbReference type="RefSeq" id="WP_118644855.1">
    <property type="nucleotide sequence ID" value="NZ_CP060635.1"/>
</dbReference>
<sequence>MPEKHRFICEDTLEGIFTAVYDAWASRCGHENVEISVREPDSLELFCQYHYIPADQEKSMKVARTLQRRLNARSYEMLCYAAVSQSEDKGTPIYQSIVECLCGCGNLTNQKHPGIRRVNELYKNTWYEYHHLLGFTRFKELSSGVLFSVIHPKNDVLLMLGEHFADRLSGEHFAIYDRGRHKACIHQSEKPCMLLSDIPLLSGQLDQLTDASGDYESLWVEFCKSIAIPERKNRNLQRQMLPLRFRDTMTEFIKKTPDASHEAGHDCMRRHMDTGQAIQ</sequence>
<dbReference type="AlphaFoldDB" id="A0A7G9GC81"/>
<dbReference type="NCBIfam" id="TIGR03915">
    <property type="entry name" value="SAM_7_link_chp"/>
    <property type="match status" value="1"/>
</dbReference>
<dbReference type="KEGG" id="whj:H9Q79_16290"/>
<dbReference type="InterPro" id="IPR023875">
    <property type="entry name" value="DNA_repair_put"/>
</dbReference>
<proteinExistence type="predicted"/>
<dbReference type="Pfam" id="PF13566">
    <property type="entry name" value="DUF4130"/>
    <property type="match status" value="1"/>
</dbReference>
<dbReference type="InterPro" id="IPR025404">
    <property type="entry name" value="DUF4130"/>
</dbReference>
<reference evidence="2 3" key="1">
    <citation type="submission" date="2020-08" db="EMBL/GenBank/DDBJ databases">
        <authorList>
            <person name="Liu C."/>
            <person name="Sun Q."/>
        </authorList>
    </citation>
    <scope>NUCLEOTIDE SEQUENCE [LARGE SCALE GENOMIC DNA]</scope>
    <source>
        <strain evidence="2 3">NSJ-29</strain>
    </source>
</reference>
<dbReference type="Proteomes" id="UP000515860">
    <property type="component" value="Chromosome"/>
</dbReference>
<name>A0A7G9GC81_9FIRM</name>
<evidence type="ECO:0000313" key="2">
    <source>
        <dbReference type="EMBL" id="QNM08413.1"/>
    </source>
</evidence>
<evidence type="ECO:0000313" key="3">
    <source>
        <dbReference type="Proteomes" id="UP000515860"/>
    </source>
</evidence>
<gene>
    <name evidence="2" type="ORF">H9Q79_16290</name>
</gene>